<sequence length="87" mass="9322">MQAMLAVGFTPNGASDVHAVVLDAPQGQGQLVLARPAQANAWYAYEHAHIARILEETYGLTGDSFMKLEDALLCGVDGFMIPSRGDM</sequence>
<dbReference type="EMBL" id="MNAD01001666">
    <property type="protein sequence ID" value="OJT02510.1"/>
    <property type="molecule type" value="Genomic_DNA"/>
</dbReference>
<evidence type="ECO:0000313" key="4">
    <source>
        <dbReference type="Proteomes" id="UP000184267"/>
    </source>
</evidence>
<evidence type="ECO:0000313" key="2">
    <source>
        <dbReference type="EMBL" id="OJT10053.1"/>
    </source>
</evidence>
<dbReference type="EMBL" id="MNAD01000819">
    <property type="protein sequence ID" value="OJT10110.1"/>
    <property type="molecule type" value="Genomic_DNA"/>
</dbReference>
<protein>
    <submittedName>
        <fullName evidence="1">Uncharacterized protein</fullName>
    </submittedName>
</protein>
<dbReference type="OrthoDB" id="2762691at2759"/>
<keyword evidence="4" id="KW-1185">Reference proteome</keyword>
<name>A0A1M2V4G9_TRAPU</name>
<dbReference type="Proteomes" id="UP000184267">
    <property type="component" value="Unassembled WGS sequence"/>
</dbReference>
<gene>
    <name evidence="3" type="ORF">TRAPUB_13400</name>
    <name evidence="2" type="ORF">TRAPUB_13409</name>
    <name evidence="1" type="ORF">TRAPUB_6982</name>
</gene>
<organism evidence="1 4">
    <name type="scientific">Trametes pubescens</name>
    <name type="common">White-rot fungus</name>
    <dbReference type="NCBI Taxonomy" id="154538"/>
    <lineage>
        <taxon>Eukaryota</taxon>
        <taxon>Fungi</taxon>
        <taxon>Dikarya</taxon>
        <taxon>Basidiomycota</taxon>
        <taxon>Agaricomycotina</taxon>
        <taxon>Agaricomycetes</taxon>
        <taxon>Polyporales</taxon>
        <taxon>Polyporaceae</taxon>
        <taxon>Trametes</taxon>
    </lineage>
</organism>
<evidence type="ECO:0000313" key="1">
    <source>
        <dbReference type="EMBL" id="OJT02510.1"/>
    </source>
</evidence>
<dbReference type="AlphaFoldDB" id="A0A1M2V4G9"/>
<dbReference type="EMBL" id="MNAD01000820">
    <property type="protein sequence ID" value="OJT10053.1"/>
    <property type="molecule type" value="Genomic_DNA"/>
</dbReference>
<comment type="caution">
    <text evidence="1">The sequence shown here is derived from an EMBL/GenBank/DDBJ whole genome shotgun (WGS) entry which is preliminary data.</text>
</comment>
<evidence type="ECO:0000313" key="3">
    <source>
        <dbReference type="EMBL" id="OJT10110.1"/>
    </source>
</evidence>
<accession>A0A1M2V4G9</accession>
<proteinExistence type="predicted"/>
<reference evidence="1 4" key="1">
    <citation type="submission" date="2016-10" db="EMBL/GenBank/DDBJ databases">
        <title>Genome sequence of the basidiomycete white-rot fungus Trametes pubescens.</title>
        <authorList>
            <person name="Makela M.R."/>
            <person name="Granchi Z."/>
            <person name="Peng M."/>
            <person name="De Vries R.P."/>
            <person name="Grigoriev I."/>
            <person name="Riley R."/>
            <person name="Hilden K."/>
        </authorList>
    </citation>
    <scope>NUCLEOTIDE SEQUENCE [LARGE SCALE GENOMIC DNA]</scope>
    <source>
        <strain evidence="1 4">FBCC735</strain>
    </source>
</reference>